<protein>
    <submittedName>
        <fullName evidence="3">Metal-dependent hydrolase</fullName>
    </submittedName>
</protein>
<reference evidence="3 4" key="1">
    <citation type="submission" date="2019-07" db="EMBL/GenBank/DDBJ databases">
        <title>Whole genome shotgun sequence of Cellulomonas xylanilytica NBRC 101102.</title>
        <authorList>
            <person name="Hosoyama A."/>
            <person name="Uohara A."/>
            <person name="Ohji S."/>
            <person name="Ichikawa N."/>
        </authorList>
    </citation>
    <scope>NUCLEOTIDE SEQUENCE [LARGE SCALE GENOMIC DNA]</scope>
    <source>
        <strain evidence="3 4">NBRC 101102</strain>
    </source>
</reference>
<dbReference type="Gene3D" id="3.20.20.140">
    <property type="entry name" value="Metal-dependent hydrolases"/>
    <property type="match status" value="1"/>
</dbReference>
<gene>
    <name evidence="3" type="ORF">CXY01_08530</name>
</gene>
<organism evidence="3 4">
    <name type="scientific">Cellulomonas xylanilytica</name>
    <dbReference type="NCBI Taxonomy" id="233583"/>
    <lineage>
        <taxon>Bacteria</taxon>
        <taxon>Bacillati</taxon>
        <taxon>Actinomycetota</taxon>
        <taxon>Actinomycetes</taxon>
        <taxon>Micrococcales</taxon>
        <taxon>Cellulomonadaceae</taxon>
        <taxon>Cellulomonas</taxon>
    </lineage>
</organism>
<evidence type="ECO:0000256" key="1">
    <source>
        <dbReference type="ARBA" id="ARBA00038310"/>
    </source>
</evidence>
<dbReference type="EMBL" id="BJUB01000002">
    <property type="protein sequence ID" value="GEK20333.1"/>
    <property type="molecule type" value="Genomic_DNA"/>
</dbReference>
<comment type="similarity">
    <text evidence="1">Belongs to the metallo-dependent hydrolases superfamily.</text>
</comment>
<dbReference type="InterPro" id="IPR032466">
    <property type="entry name" value="Metal_Hydrolase"/>
</dbReference>
<sequence length="289" mass="31453">MPNVVDAHLQVWNPDTVHYPWMTAENAAVHRTYRVPDIEDQLADEDVAWVVLVQAADNRADSELMLFQALSSSRVAGVVAWVPLDAPDDAATQLDKWRREPIVGIGHRGHDGRDPDWLLDSAVDDSLTLLTERRLTLDLTAHTPTALAHVATLAENHPKLTVVLDHLGAPPLAALRAGDRDGWTRWSALLGAVAQLPNVVAKLSGLTTAAGAGWTPDHLRPAVDRALEVFGPDRLMLGSDWPYALLEGDSYAQVWHGLRSTVDQLTDDDRAAVLGGTATQVYGLPFDAF</sequence>
<dbReference type="Pfam" id="PF04909">
    <property type="entry name" value="Amidohydro_2"/>
    <property type="match status" value="1"/>
</dbReference>
<dbReference type="Proteomes" id="UP000321118">
    <property type="component" value="Unassembled WGS sequence"/>
</dbReference>
<dbReference type="RefSeq" id="WP_146925816.1">
    <property type="nucleotide sequence ID" value="NZ_BJUB01000002.1"/>
</dbReference>
<dbReference type="InterPro" id="IPR006680">
    <property type="entry name" value="Amidohydro-rel"/>
</dbReference>
<comment type="caution">
    <text evidence="3">The sequence shown here is derived from an EMBL/GenBank/DDBJ whole genome shotgun (WGS) entry which is preliminary data.</text>
</comment>
<dbReference type="GO" id="GO:0016787">
    <property type="term" value="F:hydrolase activity"/>
    <property type="evidence" value="ECO:0007669"/>
    <property type="project" value="UniProtKB-KW"/>
</dbReference>
<dbReference type="AlphaFoldDB" id="A0A510V096"/>
<dbReference type="OrthoDB" id="5450317at2"/>
<evidence type="ECO:0000313" key="3">
    <source>
        <dbReference type="EMBL" id="GEK20333.1"/>
    </source>
</evidence>
<feature type="domain" description="Amidohydrolase-related" evidence="2">
    <location>
        <begin position="5"/>
        <end position="284"/>
    </location>
</feature>
<keyword evidence="4" id="KW-1185">Reference proteome</keyword>
<dbReference type="PANTHER" id="PTHR43569:SF2">
    <property type="entry name" value="AMIDOHYDROLASE-RELATED DOMAIN-CONTAINING PROTEIN"/>
    <property type="match status" value="1"/>
</dbReference>
<dbReference type="PANTHER" id="PTHR43569">
    <property type="entry name" value="AMIDOHYDROLASE"/>
    <property type="match status" value="1"/>
</dbReference>
<name>A0A510V096_9CELL</name>
<dbReference type="SUPFAM" id="SSF51556">
    <property type="entry name" value="Metallo-dependent hydrolases"/>
    <property type="match status" value="1"/>
</dbReference>
<accession>A0A510V096</accession>
<evidence type="ECO:0000259" key="2">
    <source>
        <dbReference type="Pfam" id="PF04909"/>
    </source>
</evidence>
<evidence type="ECO:0000313" key="4">
    <source>
        <dbReference type="Proteomes" id="UP000321118"/>
    </source>
</evidence>
<dbReference type="InterPro" id="IPR052350">
    <property type="entry name" value="Metallo-dep_Lactonases"/>
</dbReference>
<keyword evidence="3" id="KW-0378">Hydrolase</keyword>
<proteinExistence type="inferred from homology"/>